<gene>
    <name evidence="1" type="ORF">H2200_005861</name>
</gene>
<evidence type="ECO:0000313" key="2">
    <source>
        <dbReference type="Proteomes" id="UP001172673"/>
    </source>
</evidence>
<dbReference type="Proteomes" id="UP001172673">
    <property type="component" value="Unassembled WGS sequence"/>
</dbReference>
<comment type="caution">
    <text evidence="1">The sequence shown here is derived from an EMBL/GenBank/DDBJ whole genome shotgun (WGS) entry which is preliminary data.</text>
</comment>
<dbReference type="AlphaFoldDB" id="A0AA38X9U8"/>
<protein>
    <submittedName>
        <fullName evidence="1">Uncharacterized protein</fullName>
    </submittedName>
</protein>
<dbReference type="EMBL" id="JAPDRK010000008">
    <property type="protein sequence ID" value="KAJ9609534.1"/>
    <property type="molecule type" value="Genomic_DNA"/>
</dbReference>
<accession>A0AA38X9U8</accession>
<keyword evidence="2" id="KW-1185">Reference proteome</keyword>
<evidence type="ECO:0000313" key="1">
    <source>
        <dbReference type="EMBL" id="KAJ9609534.1"/>
    </source>
</evidence>
<sequence>MEAKPNVGAMDSSAQDKIVLTASSISPAQHRGEALSLLTVPAEVRVRIYKALSSELILIPGWRDLGPGPPQALIHQARHPPAELADLLANHPLMDIEMGSFAPARPRQPANLNLLLACRKIYEEAYPVLLRSATFSLTTIEDHIRITQPRFLPLLGRIHRLSVGSSLLAEWSSTLVRLILPSVSQFEIRDLKSLISHDHMLSVDSGLSQAEPPEQNDASVESALFQQLLLGIEEASILAAVFSHFTVAAAVYKSLVLHFEAGCHWGNIGPHDHPANHCVFAFGQRHPPAEHVGLTTLPRAHWAETCFIFREKFSLADETRNTFSPYGFEDELLAAT</sequence>
<name>A0AA38X9U8_9EURO</name>
<reference evidence="1" key="1">
    <citation type="submission" date="2022-10" db="EMBL/GenBank/DDBJ databases">
        <title>Culturing micro-colonial fungi from biological soil crusts in the Mojave desert and describing Neophaeococcomyces mojavensis, and introducing the new genera and species Taxawa tesnikishii.</title>
        <authorList>
            <person name="Kurbessoian T."/>
            <person name="Stajich J.E."/>
        </authorList>
    </citation>
    <scope>NUCLEOTIDE SEQUENCE</scope>
    <source>
        <strain evidence="1">TK_41</strain>
    </source>
</reference>
<organism evidence="1 2">
    <name type="scientific">Cladophialophora chaetospira</name>
    <dbReference type="NCBI Taxonomy" id="386627"/>
    <lineage>
        <taxon>Eukaryota</taxon>
        <taxon>Fungi</taxon>
        <taxon>Dikarya</taxon>
        <taxon>Ascomycota</taxon>
        <taxon>Pezizomycotina</taxon>
        <taxon>Eurotiomycetes</taxon>
        <taxon>Chaetothyriomycetidae</taxon>
        <taxon>Chaetothyriales</taxon>
        <taxon>Herpotrichiellaceae</taxon>
        <taxon>Cladophialophora</taxon>
    </lineage>
</organism>
<proteinExistence type="predicted"/>